<feature type="transmembrane region" description="Helical" evidence="2">
    <location>
        <begin position="663"/>
        <end position="683"/>
    </location>
</feature>
<gene>
    <name evidence="4" type="ORF">H9907_08580</name>
</gene>
<name>A0A9D2ZRT7_9CORY</name>
<feature type="transmembrane region" description="Helical" evidence="2">
    <location>
        <begin position="54"/>
        <end position="73"/>
    </location>
</feature>
<dbReference type="SMART" id="SM00327">
    <property type="entry name" value="VWA"/>
    <property type="match status" value="1"/>
</dbReference>
<feature type="compositionally biased region" description="Basic and acidic residues" evidence="1">
    <location>
        <begin position="443"/>
        <end position="453"/>
    </location>
</feature>
<organism evidence="4 5">
    <name type="scientific">Candidatus Corynebacterium intestinavium</name>
    <dbReference type="NCBI Taxonomy" id="2838531"/>
    <lineage>
        <taxon>Bacteria</taxon>
        <taxon>Bacillati</taxon>
        <taxon>Actinomycetota</taxon>
        <taxon>Actinomycetes</taxon>
        <taxon>Mycobacteriales</taxon>
        <taxon>Corynebacteriaceae</taxon>
        <taxon>Corynebacterium</taxon>
    </lineage>
</organism>
<keyword evidence="2" id="KW-0472">Membrane</keyword>
<keyword evidence="2" id="KW-0812">Transmembrane</keyword>
<evidence type="ECO:0000313" key="5">
    <source>
        <dbReference type="Proteomes" id="UP000823907"/>
    </source>
</evidence>
<dbReference type="Gene3D" id="3.40.50.410">
    <property type="entry name" value="von Willebrand factor, type A domain"/>
    <property type="match status" value="1"/>
</dbReference>
<sequence length="688" mass="73410">MRARNLHAQPREASLAPAGTTRPERNPGRAGRARSSATLHSSVNLRSSVKQRSAMVFAIALLLSLAGIVVPLGQPQAAAEAKDIPPTMLILDASGSMMARDAGGQTRLDAAKEASKNFSRSVSKDSELGFMVYGIKVGNSPEEREAGCKDVTTLLPVGKGNAGKIPGEVDKVNASGHTPMGPALKQAAEELPNEGERSIVLVSDGEDTCAPPPVCDVAKDLHKQGIDLTINTVGFLVDPAARKELQCIAEAGGGEYLDAQDAESLAESMKVLATRTAQTAESNAPEIKGGDDEASATEVPEDVELFSTPLREKSGEAKDDEDGAEYFSTPIAEGERLAISVATMSPPSQGSELGVGKNFAIKVDVDEAQCYLDNDNATGIIDSNGPFFASWTTKQAGEDCPAGDFRFKVVRTSGPYKGKEIPAEVTIKRLQNEDLSDVPEPFTEDKDANREEPSAAGKPRKVTPGAWFDEATELNPDAKETVSADIVPGEAHVYKIKTDYGQQLRGGIKVTSEPPKDHYAEIKQLDINVLNSGRQKAANPESVPVNEGDSKAFGNPARVNYRNMVGDGKEQPSDVGVRKAWLDGEQYIVIFLNKSLHAGDNRDISQDKNATATYELTTELVGEKIPGPSFEKVSNDTEVEESEKAEEPKETEQVAAEEEGSSMNWFLIGAGVLVVLAVALVALTRRGR</sequence>
<dbReference type="PROSITE" id="PS50234">
    <property type="entry name" value="VWFA"/>
    <property type="match status" value="1"/>
</dbReference>
<reference evidence="4" key="2">
    <citation type="submission" date="2021-04" db="EMBL/GenBank/DDBJ databases">
        <authorList>
            <person name="Gilroy R."/>
        </authorList>
    </citation>
    <scope>NUCLEOTIDE SEQUENCE</scope>
    <source>
        <strain evidence="4">5925</strain>
    </source>
</reference>
<dbReference type="InterPro" id="IPR002035">
    <property type="entry name" value="VWF_A"/>
</dbReference>
<proteinExistence type="predicted"/>
<dbReference type="Pfam" id="PF13519">
    <property type="entry name" value="VWA_2"/>
    <property type="match status" value="1"/>
</dbReference>
<accession>A0A9D2ZRT7</accession>
<reference evidence="4" key="1">
    <citation type="journal article" date="2021" name="PeerJ">
        <title>Extensive microbial diversity within the chicken gut microbiome revealed by metagenomics and culture.</title>
        <authorList>
            <person name="Gilroy R."/>
            <person name="Ravi A."/>
            <person name="Getino M."/>
            <person name="Pursley I."/>
            <person name="Horton D.L."/>
            <person name="Alikhan N.F."/>
            <person name="Baker D."/>
            <person name="Gharbi K."/>
            <person name="Hall N."/>
            <person name="Watson M."/>
            <person name="Adriaenssens E.M."/>
            <person name="Foster-Nyarko E."/>
            <person name="Jarju S."/>
            <person name="Secka A."/>
            <person name="Antonio M."/>
            <person name="Oren A."/>
            <person name="Chaudhuri R.R."/>
            <person name="La Ragione R."/>
            <person name="Hildebrand F."/>
            <person name="Pallen M.J."/>
        </authorList>
    </citation>
    <scope>NUCLEOTIDE SEQUENCE</scope>
    <source>
        <strain evidence="4">5925</strain>
    </source>
</reference>
<keyword evidence="2" id="KW-1133">Transmembrane helix</keyword>
<dbReference type="AlphaFoldDB" id="A0A9D2ZRT7"/>
<feature type="compositionally biased region" description="Acidic residues" evidence="1">
    <location>
        <begin position="292"/>
        <end position="304"/>
    </location>
</feature>
<feature type="region of interest" description="Disordered" evidence="1">
    <location>
        <begin position="431"/>
        <end position="463"/>
    </location>
</feature>
<feature type="region of interest" description="Disordered" evidence="1">
    <location>
        <begin position="1"/>
        <end position="42"/>
    </location>
</feature>
<dbReference type="Proteomes" id="UP000823907">
    <property type="component" value="Unassembled WGS sequence"/>
</dbReference>
<dbReference type="InterPro" id="IPR036465">
    <property type="entry name" value="vWFA_dom_sf"/>
</dbReference>
<feature type="region of interest" description="Disordered" evidence="1">
    <location>
        <begin position="276"/>
        <end position="322"/>
    </location>
</feature>
<evidence type="ECO:0000313" key="4">
    <source>
        <dbReference type="EMBL" id="HJD50122.1"/>
    </source>
</evidence>
<dbReference type="EMBL" id="DWUR01000144">
    <property type="protein sequence ID" value="HJD50122.1"/>
    <property type="molecule type" value="Genomic_DNA"/>
</dbReference>
<feature type="domain" description="VWFA" evidence="3">
    <location>
        <begin position="86"/>
        <end position="272"/>
    </location>
</feature>
<comment type="caution">
    <text evidence="4">The sequence shown here is derived from an EMBL/GenBank/DDBJ whole genome shotgun (WGS) entry which is preliminary data.</text>
</comment>
<evidence type="ECO:0000256" key="1">
    <source>
        <dbReference type="SAM" id="MobiDB-lite"/>
    </source>
</evidence>
<evidence type="ECO:0000259" key="3">
    <source>
        <dbReference type="PROSITE" id="PS50234"/>
    </source>
</evidence>
<dbReference type="SUPFAM" id="SSF53300">
    <property type="entry name" value="vWA-like"/>
    <property type="match status" value="1"/>
</dbReference>
<feature type="region of interest" description="Disordered" evidence="1">
    <location>
        <begin position="625"/>
        <end position="657"/>
    </location>
</feature>
<evidence type="ECO:0000256" key="2">
    <source>
        <dbReference type="SAM" id="Phobius"/>
    </source>
</evidence>
<protein>
    <submittedName>
        <fullName evidence="4">VWA domain-containing protein</fullName>
    </submittedName>
</protein>